<reference evidence="1" key="1">
    <citation type="journal article" date="2018" name="Nat. Genet.">
        <title>Extensive intraspecific gene order and gene structural variations between Mo17 and other maize genomes.</title>
        <authorList>
            <person name="Sun S."/>
            <person name="Zhou Y."/>
            <person name="Chen J."/>
            <person name="Shi J."/>
            <person name="Zhao H."/>
            <person name="Zhao H."/>
            <person name="Song W."/>
            <person name="Zhang M."/>
            <person name="Cui Y."/>
            <person name="Dong X."/>
            <person name="Liu H."/>
            <person name="Ma X."/>
            <person name="Jiao Y."/>
            <person name="Wang B."/>
            <person name="Wei X."/>
            <person name="Stein J.C."/>
            <person name="Glaubitz J.C."/>
            <person name="Lu F."/>
            <person name="Yu G."/>
            <person name="Liang C."/>
            <person name="Fengler K."/>
            <person name="Li B."/>
            <person name="Rafalski A."/>
            <person name="Schnable P.S."/>
            <person name="Ware D.H."/>
            <person name="Buckler E.S."/>
            <person name="Lai J."/>
        </authorList>
    </citation>
    <scope>NUCLEOTIDE SEQUENCE [LARGE SCALE GENOMIC DNA]</scope>
    <source>
        <tissue evidence="1">Seedling</tissue>
    </source>
</reference>
<dbReference type="EMBL" id="NCVQ01000001">
    <property type="protein sequence ID" value="PWZ53030.1"/>
    <property type="molecule type" value="Genomic_DNA"/>
</dbReference>
<accession>A0A317Y311</accession>
<gene>
    <name evidence="1" type="ORF">Zm00014a_005450</name>
</gene>
<proteinExistence type="predicted"/>
<name>A0A317Y311_MAIZE</name>
<comment type="caution">
    <text evidence="1">The sequence shown here is derived from an EMBL/GenBank/DDBJ whole genome shotgun (WGS) entry which is preliminary data.</text>
</comment>
<dbReference type="AlphaFoldDB" id="A0A317Y311"/>
<evidence type="ECO:0000313" key="1">
    <source>
        <dbReference type="EMBL" id="PWZ53030.1"/>
    </source>
</evidence>
<protein>
    <submittedName>
        <fullName evidence="1">Uncharacterized protein</fullName>
    </submittedName>
</protein>
<dbReference type="Proteomes" id="UP000251960">
    <property type="component" value="Chromosome 1"/>
</dbReference>
<sequence>MMKVKSLATEETLLKS</sequence>
<organism evidence="1">
    <name type="scientific">Zea mays</name>
    <name type="common">Maize</name>
    <dbReference type="NCBI Taxonomy" id="4577"/>
    <lineage>
        <taxon>Eukaryota</taxon>
        <taxon>Viridiplantae</taxon>
        <taxon>Streptophyta</taxon>
        <taxon>Embryophyta</taxon>
        <taxon>Tracheophyta</taxon>
        <taxon>Spermatophyta</taxon>
        <taxon>Magnoliopsida</taxon>
        <taxon>Liliopsida</taxon>
        <taxon>Poales</taxon>
        <taxon>Poaceae</taxon>
        <taxon>PACMAD clade</taxon>
        <taxon>Panicoideae</taxon>
        <taxon>Andropogonodae</taxon>
        <taxon>Andropogoneae</taxon>
        <taxon>Tripsacinae</taxon>
        <taxon>Zea</taxon>
    </lineage>
</organism>